<comment type="caution">
    <text evidence="1">The sequence shown here is derived from an EMBL/GenBank/DDBJ whole genome shotgun (WGS) entry which is preliminary data.</text>
</comment>
<dbReference type="EMBL" id="JBBPBM010000004">
    <property type="protein sequence ID" value="KAK8589521.1"/>
    <property type="molecule type" value="Genomic_DNA"/>
</dbReference>
<gene>
    <name evidence="1" type="ORF">V6N12_023915</name>
</gene>
<accession>A0ABR2FZ29</accession>
<name>A0ABR2FZ29_9ROSI</name>
<evidence type="ECO:0000313" key="2">
    <source>
        <dbReference type="Proteomes" id="UP001472677"/>
    </source>
</evidence>
<proteinExistence type="predicted"/>
<sequence>MPKATSMVMNKQHRQIEGVIDEDKMAILNLCAIGFCRKPYKVADLADKFCKAGLQGFSIETDWRFHIDEDLELRVGEQCFPIRVTEIEEAIGPKCDSSCELVEESEFSGKHDEKEDVKEKIDTSVAKGGDSGNYSVGIVMPNSVSLKAMNSLEMEKMWEANKLVHWHVMETASWMADENIGMVQRDEEVRYSNVSAECVLREEIQVRVSEDAVVNSPFSRGPSNRAPLAERDGTDSLVLKMREMKRVLKEWNLLE</sequence>
<keyword evidence="2" id="KW-1185">Reference proteome</keyword>
<evidence type="ECO:0000313" key="1">
    <source>
        <dbReference type="EMBL" id="KAK8589521.1"/>
    </source>
</evidence>
<organism evidence="1 2">
    <name type="scientific">Hibiscus sabdariffa</name>
    <name type="common">roselle</name>
    <dbReference type="NCBI Taxonomy" id="183260"/>
    <lineage>
        <taxon>Eukaryota</taxon>
        <taxon>Viridiplantae</taxon>
        <taxon>Streptophyta</taxon>
        <taxon>Embryophyta</taxon>
        <taxon>Tracheophyta</taxon>
        <taxon>Spermatophyta</taxon>
        <taxon>Magnoliopsida</taxon>
        <taxon>eudicotyledons</taxon>
        <taxon>Gunneridae</taxon>
        <taxon>Pentapetalae</taxon>
        <taxon>rosids</taxon>
        <taxon>malvids</taxon>
        <taxon>Malvales</taxon>
        <taxon>Malvaceae</taxon>
        <taxon>Malvoideae</taxon>
        <taxon>Hibiscus</taxon>
    </lineage>
</organism>
<protein>
    <submittedName>
        <fullName evidence="1">Uncharacterized protein</fullName>
    </submittedName>
</protein>
<dbReference type="Proteomes" id="UP001472677">
    <property type="component" value="Unassembled WGS sequence"/>
</dbReference>
<reference evidence="1 2" key="1">
    <citation type="journal article" date="2024" name="G3 (Bethesda)">
        <title>Genome assembly of Hibiscus sabdariffa L. provides insights into metabolisms of medicinal natural products.</title>
        <authorList>
            <person name="Kim T."/>
        </authorList>
    </citation>
    <scope>NUCLEOTIDE SEQUENCE [LARGE SCALE GENOMIC DNA]</scope>
    <source>
        <strain evidence="1">TK-2024</strain>
        <tissue evidence="1">Old leaves</tissue>
    </source>
</reference>